<sequence>MSTYQNNNIKLAVNNIEKNFGSMNIIKNVSFYAKENEFVSLLGPSGSGKSTIFNIISGLLLQDAGKIIIDGEECSSRLKKVSYMHQKDLLLPWKNIIDNVSLPLIIKGKSKREARNQVLEYFKVFGLVGFEYKYPFQLSGGMRQRAALLRTYIASADIMLLDEPFGALDAITRSKMHSWLLEVIKELKATIIFITHDIEEAVFLSDRIYVLSDKPATIKTEIIVDLPKTRTKDIVTSENFNKIKKEILLAL</sequence>
<dbReference type="PANTHER" id="PTHR42788:SF2">
    <property type="entry name" value="ABC TRANSPORTER ATP-BINDING PROTEIN"/>
    <property type="match status" value="1"/>
</dbReference>
<dbReference type="CDD" id="cd03293">
    <property type="entry name" value="ABC_NrtD_SsuB_transporters"/>
    <property type="match status" value="1"/>
</dbReference>
<reference evidence="3 4" key="1">
    <citation type="submission" date="2021-06" db="EMBL/GenBank/DDBJ databases">
        <title>Clostridia strains as spoilage organisms.</title>
        <authorList>
            <person name="Wambui J."/>
            <person name="Stephan R."/>
            <person name="Stevens M.J.A."/>
        </authorList>
    </citation>
    <scope>NUCLEOTIDE SEQUENCE [LARGE SCALE GENOMIC DNA]</scope>
    <source>
        <strain evidence="3 4">DSM 14204</strain>
    </source>
</reference>
<evidence type="ECO:0000256" key="1">
    <source>
        <dbReference type="ARBA" id="ARBA00022448"/>
    </source>
</evidence>
<dbReference type="PROSITE" id="PS00211">
    <property type="entry name" value="ABC_TRANSPORTER_1"/>
    <property type="match status" value="1"/>
</dbReference>
<dbReference type="PROSITE" id="PS50893">
    <property type="entry name" value="ABC_TRANSPORTER_2"/>
    <property type="match status" value="1"/>
</dbReference>
<evidence type="ECO:0000313" key="3">
    <source>
        <dbReference type="EMBL" id="MBU3159956.1"/>
    </source>
</evidence>
<dbReference type="InterPro" id="IPR003439">
    <property type="entry name" value="ABC_transporter-like_ATP-bd"/>
</dbReference>
<evidence type="ECO:0000313" key="4">
    <source>
        <dbReference type="Proteomes" id="UP000776252"/>
    </source>
</evidence>
<keyword evidence="1" id="KW-0813">Transport</keyword>
<dbReference type="InterPro" id="IPR050166">
    <property type="entry name" value="ABC_transporter_ATP-bind"/>
</dbReference>
<gene>
    <name evidence="3" type="ORF">KPL37_09350</name>
</gene>
<keyword evidence="3" id="KW-0547">Nucleotide-binding</keyword>
<dbReference type="SMART" id="SM00382">
    <property type="entry name" value="AAA"/>
    <property type="match status" value="1"/>
</dbReference>
<comment type="caution">
    <text evidence="3">The sequence shown here is derived from an EMBL/GenBank/DDBJ whole genome shotgun (WGS) entry which is preliminary data.</text>
</comment>
<dbReference type="Proteomes" id="UP000776252">
    <property type="component" value="Unassembled WGS sequence"/>
</dbReference>
<dbReference type="InterPro" id="IPR003593">
    <property type="entry name" value="AAA+_ATPase"/>
</dbReference>
<keyword evidence="3" id="KW-0067">ATP-binding</keyword>
<dbReference type="Pfam" id="PF00005">
    <property type="entry name" value="ABC_tran"/>
    <property type="match status" value="1"/>
</dbReference>
<keyword evidence="4" id="KW-1185">Reference proteome</keyword>
<dbReference type="EMBL" id="JAHLDV010000017">
    <property type="protein sequence ID" value="MBU3159956.1"/>
    <property type="molecule type" value="Genomic_DNA"/>
</dbReference>
<dbReference type="RefSeq" id="WP_216148466.1">
    <property type="nucleotide sequence ID" value="NZ_JAHLDV010000017.1"/>
</dbReference>
<dbReference type="PANTHER" id="PTHR42788">
    <property type="entry name" value="TAURINE IMPORT ATP-BINDING PROTEIN-RELATED"/>
    <property type="match status" value="1"/>
</dbReference>
<dbReference type="InterPro" id="IPR017871">
    <property type="entry name" value="ABC_transporter-like_CS"/>
</dbReference>
<accession>A0ABS6BSQ8</accession>
<organism evidence="3 4">
    <name type="scientific">Clostridium frigoris</name>
    <dbReference type="NCBI Taxonomy" id="205327"/>
    <lineage>
        <taxon>Bacteria</taxon>
        <taxon>Bacillati</taxon>
        <taxon>Bacillota</taxon>
        <taxon>Clostridia</taxon>
        <taxon>Eubacteriales</taxon>
        <taxon>Clostridiaceae</taxon>
        <taxon>Clostridium</taxon>
    </lineage>
</organism>
<proteinExistence type="predicted"/>
<protein>
    <submittedName>
        <fullName evidence="3">ABC transporter ATP-binding protein</fullName>
    </submittedName>
</protein>
<dbReference type="GO" id="GO:0005524">
    <property type="term" value="F:ATP binding"/>
    <property type="evidence" value="ECO:0007669"/>
    <property type="project" value="UniProtKB-KW"/>
</dbReference>
<feature type="domain" description="ABC transporter" evidence="2">
    <location>
        <begin position="11"/>
        <end position="238"/>
    </location>
</feature>
<name>A0ABS6BSQ8_9CLOT</name>
<evidence type="ECO:0000259" key="2">
    <source>
        <dbReference type="PROSITE" id="PS50893"/>
    </source>
</evidence>